<evidence type="ECO:0000313" key="8">
    <source>
        <dbReference type="Proteomes" id="UP000659388"/>
    </source>
</evidence>
<keyword evidence="5 6" id="KW-0472">Membrane</keyword>
<reference evidence="7" key="1">
    <citation type="submission" date="2021-01" db="EMBL/GenBank/DDBJ databases">
        <title>Fulvivirga kasyanovii gen. nov., sp nov., a novel member of the phylum Bacteroidetes isolated from seawater in a mussel farm.</title>
        <authorList>
            <person name="Zhao L.-H."/>
            <person name="Wang Z.-J."/>
        </authorList>
    </citation>
    <scope>NUCLEOTIDE SEQUENCE</scope>
    <source>
        <strain evidence="7">2943</strain>
    </source>
</reference>
<feature type="transmembrane region" description="Helical" evidence="6">
    <location>
        <begin position="6"/>
        <end position="24"/>
    </location>
</feature>
<evidence type="ECO:0000256" key="1">
    <source>
        <dbReference type="ARBA" id="ARBA00004141"/>
    </source>
</evidence>
<sequence length="751" mass="83815">MEQVYLILIILLFALAITDLIVGVSNDAVNFLNSAIGSKVATRHVILIIASIGIILGATFSSGIMEVARKGIFFPDHFYFADVMVIFLAVMLTDIILLDLFNTFAMPTSTTVSIVFELLGASFAVALMKTLQDDSGLSIMHQYINFHNALTIVSSIFISVVVSFTVGMIVQYFSRVLFTFEYEKRMKNIGVIWAGIALTAISYFLIIKGVKGSSFISDEKIEWFERNSLTISMFSFLAWSVIFYILREVFKTNILKIVVLFGTFALAMAFAGNDLVNFIGVPIAGLESFKEWSSSGIDPHELFMTSLSKPVKTNTYLLLAAGIIMVLTLWFSKKAKSVTETEVNLGRQDSGSERFKANAVSRGIVQGARGIGKGLTAVIPKKILSQLEENFDNEVTLNTDDAPAFDLVRASVNLTVASILIAFATSLKLPLSTTYVSFMVAMGSSLSDRAWGRDSAVYRVSGVLNVILGWLGTAVIAFIISSFFAFLIFQVGLSMVAVILVVAVITIYRSFTYHKEAERKKTLAEKLLAQTSLIPVNKALIEANKRTRENLSLVNELYKESIGGLLIEKKKPLKKSRKTLNDLIDKNEKFKANLIKFINRMDENEGNTSKIYLSIYDLEQDFTHSIKFIIDESLNHVKNMHSSLAEKQVEGLNKLTENFTLFITQAVDVLEENNNKKMNSLITQKRIVLDQILSLMEFQIKEVRKKGQSKRTSTLFFNILLETKEMVNTTSRFIKVFKKAGFNGHTKTLEL</sequence>
<evidence type="ECO:0000256" key="6">
    <source>
        <dbReference type="RuleBase" id="RU363058"/>
    </source>
</evidence>
<dbReference type="InterPro" id="IPR001204">
    <property type="entry name" value="Phos_transporter"/>
</dbReference>
<feature type="transmembrane region" description="Helical" evidence="6">
    <location>
        <begin position="493"/>
        <end position="511"/>
    </location>
</feature>
<feature type="transmembrane region" description="Helical" evidence="6">
    <location>
        <begin position="110"/>
        <end position="128"/>
    </location>
</feature>
<evidence type="ECO:0000256" key="5">
    <source>
        <dbReference type="ARBA" id="ARBA00023136"/>
    </source>
</evidence>
<dbReference type="GO" id="GO:0016020">
    <property type="term" value="C:membrane"/>
    <property type="evidence" value="ECO:0007669"/>
    <property type="project" value="UniProtKB-SubCell"/>
</dbReference>
<dbReference type="GO" id="GO:0005315">
    <property type="term" value="F:phosphate transmembrane transporter activity"/>
    <property type="evidence" value="ECO:0007669"/>
    <property type="project" value="InterPro"/>
</dbReference>
<evidence type="ECO:0000256" key="4">
    <source>
        <dbReference type="ARBA" id="ARBA00022989"/>
    </source>
</evidence>
<gene>
    <name evidence="7" type="ORF">JL102_16180</name>
</gene>
<keyword evidence="2 6" id="KW-0813">Transport</keyword>
<dbReference type="GO" id="GO:0035435">
    <property type="term" value="P:phosphate ion transmembrane transport"/>
    <property type="evidence" value="ECO:0007669"/>
    <property type="project" value="TreeGrafter"/>
</dbReference>
<dbReference type="AlphaFoldDB" id="A0A937FAM5"/>
<comment type="caution">
    <text evidence="7">The sequence shown here is derived from an EMBL/GenBank/DDBJ whole genome shotgun (WGS) entry which is preliminary data.</text>
</comment>
<protein>
    <recommendedName>
        <fullName evidence="6">Phosphate transporter</fullName>
    </recommendedName>
</protein>
<feature type="transmembrane region" description="Helical" evidence="6">
    <location>
        <begin position="313"/>
        <end position="331"/>
    </location>
</feature>
<keyword evidence="8" id="KW-1185">Reference proteome</keyword>
<dbReference type="RefSeq" id="WP_202245486.1">
    <property type="nucleotide sequence ID" value="NZ_JAESIY010000009.1"/>
</dbReference>
<feature type="transmembrane region" description="Helical" evidence="6">
    <location>
        <begin position="190"/>
        <end position="207"/>
    </location>
</feature>
<keyword evidence="4 6" id="KW-1133">Transmembrane helix</keyword>
<dbReference type="Pfam" id="PF01384">
    <property type="entry name" value="PHO4"/>
    <property type="match status" value="1"/>
</dbReference>
<comment type="similarity">
    <text evidence="6">Belongs to the inorganic phosphate transporter (PiT) (TC 2.A.20) family.</text>
</comment>
<accession>A0A937FAM5</accession>
<feature type="transmembrane region" description="Helical" evidence="6">
    <location>
        <begin position="227"/>
        <end position="246"/>
    </location>
</feature>
<name>A0A937FAM5_9BACT</name>
<organism evidence="7 8">
    <name type="scientific">Fulvivirga sediminis</name>
    <dbReference type="NCBI Taxonomy" id="2803949"/>
    <lineage>
        <taxon>Bacteria</taxon>
        <taxon>Pseudomonadati</taxon>
        <taxon>Bacteroidota</taxon>
        <taxon>Cytophagia</taxon>
        <taxon>Cytophagales</taxon>
        <taxon>Fulvivirgaceae</taxon>
        <taxon>Fulvivirga</taxon>
    </lineage>
</organism>
<dbReference type="Proteomes" id="UP000659388">
    <property type="component" value="Unassembled WGS sequence"/>
</dbReference>
<feature type="transmembrane region" description="Helical" evidence="6">
    <location>
        <begin position="463"/>
        <end position="487"/>
    </location>
</feature>
<evidence type="ECO:0000256" key="3">
    <source>
        <dbReference type="ARBA" id="ARBA00022692"/>
    </source>
</evidence>
<dbReference type="EMBL" id="JAESIY010000009">
    <property type="protein sequence ID" value="MBL3657689.1"/>
    <property type="molecule type" value="Genomic_DNA"/>
</dbReference>
<feature type="transmembrane region" description="Helical" evidence="6">
    <location>
        <begin position="45"/>
        <end position="65"/>
    </location>
</feature>
<keyword evidence="6" id="KW-0592">Phosphate transport</keyword>
<comment type="subcellular location">
    <subcellularLocation>
        <location evidence="1 6">Membrane</location>
        <topology evidence="1 6">Multi-pass membrane protein</topology>
    </subcellularLocation>
</comment>
<keyword evidence="3 6" id="KW-0812">Transmembrane</keyword>
<dbReference type="PANTHER" id="PTHR11101">
    <property type="entry name" value="PHOSPHATE TRANSPORTER"/>
    <property type="match status" value="1"/>
</dbReference>
<proteinExistence type="inferred from homology"/>
<feature type="transmembrane region" description="Helical" evidence="6">
    <location>
        <begin position="77"/>
        <end position="98"/>
    </location>
</feature>
<evidence type="ECO:0000256" key="2">
    <source>
        <dbReference type="ARBA" id="ARBA00022448"/>
    </source>
</evidence>
<evidence type="ECO:0000313" key="7">
    <source>
        <dbReference type="EMBL" id="MBL3657689.1"/>
    </source>
</evidence>
<feature type="transmembrane region" description="Helical" evidence="6">
    <location>
        <begin position="148"/>
        <end position="170"/>
    </location>
</feature>
<feature type="transmembrane region" description="Helical" evidence="6">
    <location>
        <begin position="253"/>
        <end position="272"/>
    </location>
</feature>
<dbReference type="PANTHER" id="PTHR11101:SF16">
    <property type="entry name" value="PHOSPHATE TRANSPORTER"/>
    <property type="match status" value="1"/>
</dbReference>